<sequence length="385" mass="40962">MASLLALALVALAARAGAFAVEAERAQVGAIGWTYYAIGCGASPYLLHMDESTMEECEAACAGMSACYGFQRRGDQCWLDDDGDNNISGRLVGHSPTTRTAAQAAYCAVRSTTSPRSSQTPGPTAHIGANMDFESDLVSDYIYMVPSGWTGAIAPLIRSGSFAWGGTAAAEGNNFLGLQGGHAYVEQHIANLAGGPFALSLQRAARPGGFFNPSLTVTLNSVVMYQEVDISDAEWGLVSVVVNDSMAALFGNAAIGEHSGTWWRQNCVCRRYSDCRGPDEQPNLQPDIVPDAQPDEQPDEHPTPSPTSPPTPSPTSSPTPSPSSSPTSRPTNTPTSSPTSSPTPIRPRPRRPARRAARPPVCPRHRQAGRRTPRPPARLRPRRPV</sequence>
<organism evidence="3 4">
    <name type="scientific">Prorocentrum cordatum</name>
    <dbReference type="NCBI Taxonomy" id="2364126"/>
    <lineage>
        <taxon>Eukaryota</taxon>
        <taxon>Sar</taxon>
        <taxon>Alveolata</taxon>
        <taxon>Dinophyceae</taxon>
        <taxon>Prorocentrales</taxon>
        <taxon>Prorocentraceae</taxon>
        <taxon>Prorocentrum</taxon>
    </lineage>
</organism>
<dbReference type="EMBL" id="CAUYUJ010002627">
    <property type="protein sequence ID" value="CAK0801626.1"/>
    <property type="molecule type" value="Genomic_DNA"/>
</dbReference>
<name>A0ABN9Q765_9DINO</name>
<evidence type="ECO:0000256" key="1">
    <source>
        <dbReference type="SAM" id="MobiDB-lite"/>
    </source>
</evidence>
<gene>
    <name evidence="3" type="ORF">PCOR1329_LOCUS9440</name>
</gene>
<protein>
    <recommendedName>
        <fullName evidence="5">Apple domain-containing protein</fullName>
    </recommendedName>
</protein>
<feature type="compositionally biased region" description="Low complexity" evidence="1">
    <location>
        <begin position="324"/>
        <end position="343"/>
    </location>
</feature>
<evidence type="ECO:0000313" key="4">
    <source>
        <dbReference type="Proteomes" id="UP001189429"/>
    </source>
</evidence>
<evidence type="ECO:0000256" key="2">
    <source>
        <dbReference type="SAM" id="SignalP"/>
    </source>
</evidence>
<proteinExistence type="predicted"/>
<reference evidence="3" key="1">
    <citation type="submission" date="2023-10" db="EMBL/GenBank/DDBJ databases">
        <authorList>
            <person name="Chen Y."/>
            <person name="Shah S."/>
            <person name="Dougan E. K."/>
            <person name="Thang M."/>
            <person name="Chan C."/>
        </authorList>
    </citation>
    <scope>NUCLEOTIDE SEQUENCE [LARGE SCALE GENOMIC DNA]</scope>
</reference>
<feature type="compositionally biased region" description="Basic residues" evidence="1">
    <location>
        <begin position="347"/>
        <end position="385"/>
    </location>
</feature>
<comment type="caution">
    <text evidence="3">The sequence shown here is derived from an EMBL/GenBank/DDBJ whole genome shotgun (WGS) entry which is preliminary data.</text>
</comment>
<feature type="chain" id="PRO_5046849084" description="Apple domain-containing protein" evidence="2">
    <location>
        <begin position="21"/>
        <end position="385"/>
    </location>
</feature>
<evidence type="ECO:0008006" key="5">
    <source>
        <dbReference type="Google" id="ProtNLM"/>
    </source>
</evidence>
<evidence type="ECO:0000313" key="3">
    <source>
        <dbReference type="EMBL" id="CAK0801626.1"/>
    </source>
</evidence>
<feature type="compositionally biased region" description="Pro residues" evidence="1">
    <location>
        <begin position="303"/>
        <end position="323"/>
    </location>
</feature>
<dbReference type="Proteomes" id="UP001189429">
    <property type="component" value="Unassembled WGS sequence"/>
</dbReference>
<feature type="region of interest" description="Disordered" evidence="1">
    <location>
        <begin position="279"/>
        <end position="385"/>
    </location>
</feature>
<keyword evidence="2" id="KW-0732">Signal</keyword>
<keyword evidence="4" id="KW-1185">Reference proteome</keyword>
<feature type="signal peptide" evidence="2">
    <location>
        <begin position="1"/>
        <end position="20"/>
    </location>
</feature>
<accession>A0ABN9Q765</accession>